<sequence length="21" mass="2435">MEIFCSLTLADLFLQDLFDSL</sequence>
<dbReference type="EMBL" id="GGEC01017288">
    <property type="protein sequence ID" value="MBW97771.1"/>
    <property type="molecule type" value="Transcribed_RNA"/>
</dbReference>
<evidence type="ECO:0000313" key="1">
    <source>
        <dbReference type="EMBL" id="MBW97771.1"/>
    </source>
</evidence>
<dbReference type="AlphaFoldDB" id="A0A2P2JWC8"/>
<organism evidence="1">
    <name type="scientific">Rhizophora mucronata</name>
    <name type="common">Asiatic mangrove</name>
    <dbReference type="NCBI Taxonomy" id="61149"/>
    <lineage>
        <taxon>Eukaryota</taxon>
        <taxon>Viridiplantae</taxon>
        <taxon>Streptophyta</taxon>
        <taxon>Embryophyta</taxon>
        <taxon>Tracheophyta</taxon>
        <taxon>Spermatophyta</taxon>
        <taxon>Magnoliopsida</taxon>
        <taxon>eudicotyledons</taxon>
        <taxon>Gunneridae</taxon>
        <taxon>Pentapetalae</taxon>
        <taxon>rosids</taxon>
        <taxon>fabids</taxon>
        <taxon>Malpighiales</taxon>
        <taxon>Rhizophoraceae</taxon>
        <taxon>Rhizophora</taxon>
    </lineage>
</organism>
<protein>
    <submittedName>
        <fullName evidence="1">Uncharacterized protein</fullName>
    </submittedName>
</protein>
<reference evidence="1" key="1">
    <citation type="submission" date="2018-02" db="EMBL/GenBank/DDBJ databases">
        <title>Rhizophora mucronata_Transcriptome.</title>
        <authorList>
            <person name="Meera S.P."/>
            <person name="Sreeshan A."/>
            <person name="Augustine A."/>
        </authorList>
    </citation>
    <scope>NUCLEOTIDE SEQUENCE</scope>
    <source>
        <tissue evidence="1">Leaf</tissue>
    </source>
</reference>
<accession>A0A2P2JWC8</accession>
<proteinExistence type="predicted"/>
<name>A0A2P2JWC8_RHIMU</name>